<keyword evidence="1" id="KW-1133">Transmembrane helix</keyword>
<feature type="transmembrane region" description="Helical" evidence="1">
    <location>
        <begin position="30"/>
        <end position="47"/>
    </location>
</feature>
<feature type="domain" description="DUF7575" evidence="2">
    <location>
        <begin position="114"/>
        <end position="140"/>
    </location>
</feature>
<keyword evidence="1" id="KW-0812">Transmembrane</keyword>
<dbReference type="InterPro" id="IPR055997">
    <property type="entry name" value="DUF7575"/>
</dbReference>
<name>A0ABD5NM91_9EURY</name>
<reference evidence="3 4" key="1">
    <citation type="journal article" date="2019" name="Int. J. Syst. Evol. Microbiol.">
        <title>The Global Catalogue of Microorganisms (GCM) 10K type strain sequencing project: providing services to taxonomists for standard genome sequencing and annotation.</title>
        <authorList>
            <consortium name="The Broad Institute Genomics Platform"/>
            <consortium name="The Broad Institute Genome Sequencing Center for Infectious Disease"/>
            <person name="Wu L."/>
            <person name="Ma J."/>
        </authorList>
    </citation>
    <scope>NUCLEOTIDE SEQUENCE [LARGE SCALE GENOMIC DNA]</scope>
    <source>
        <strain evidence="3 4">IBRC-M 10256</strain>
    </source>
</reference>
<dbReference type="EMBL" id="JBHSAQ010000002">
    <property type="protein sequence ID" value="MFC3957975.1"/>
    <property type="molecule type" value="Genomic_DNA"/>
</dbReference>
<dbReference type="Pfam" id="PF24460">
    <property type="entry name" value="DUF7575"/>
    <property type="match status" value="1"/>
</dbReference>
<dbReference type="Proteomes" id="UP001595846">
    <property type="component" value="Unassembled WGS sequence"/>
</dbReference>
<sequence>MSWIRAVVAAGLSLFVPGAGHVLVRDWGRALLFGTLFVTSIVLLFPVEELWAIASADAATATSMSETTAEMMETMEDGTDAIDRFTLTFLSLFAAVHAGTQALGMTDAPGDGDDVAACPHCGKPLDEDLTFCHWCTTRLEEAGEATSN</sequence>
<organism evidence="3 4">
    <name type="scientific">Halovivax cerinus</name>
    <dbReference type="NCBI Taxonomy" id="1487865"/>
    <lineage>
        <taxon>Archaea</taxon>
        <taxon>Methanobacteriati</taxon>
        <taxon>Methanobacteriota</taxon>
        <taxon>Stenosarchaea group</taxon>
        <taxon>Halobacteria</taxon>
        <taxon>Halobacteriales</taxon>
        <taxon>Natrialbaceae</taxon>
        <taxon>Halovivax</taxon>
    </lineage>
</organism>
<protein>
    <submittedName>
        <fullName evidence="3">Zinc ribbon domain-containing protein</fullName>
    </submittedName>
</protein>
<dbReference type="GeneID" id="73903356"/>
<keyword evidence="1" id="KW-0472">Membrane</keyword>
<proteinExistence type="predicted"/>
<gene>
    <name evidence="3" type="ORF">ACFOUR_06260</name>
</gene>
<keyword evidence="4" id="KW-1185">Reference proteome</keyword>
<accession>A0ABD5NM91</accession>
<dbReference type="AlphaFoldDB" id="A0ABD5NM91"/>
<evidence type="ECO:0000256" key="1">
    <source>
        <dbReference type="SAM" id="Phobius"/>
    </source>
</evidence>
<evidence type="ECO:0000259" key="2">
    <source>
        <dbReference type="Pfam" id="PF24460"/>
    </source>
</evidence>
<evidence type="ECO:0000313" key="4">
    <source>
        <dbReference type="Proteomes" id="UP001595846"/>
    </source>
</evidence>
<evidence type="ECO:0000313" key="3">
    <source>
        <dbReference type="EMBL" id="MFC3957975.1"/>
    </source>
</evidence>
<dbReference type="RefSeq" id="WP_256530664.1">
    <property type="nucleotide sequence ID" value="NZ_CP101824.1"/>
</dbReference>
<comment type="caution">
    <text evidence="3">The sequence shown here is derived from an EMBL/GenBank/DDBJ whole genome shotgun (WGS) entry which is preliminary data.</text>
</comment>